<dbReference type="AlphaFoldDB" id="A0AAU9VP11"/>
<evidence type="ECO:0000313" key="2">
    <source>
        <dbReference type="EMBL" id="CAH3035492.1"/>
    </source>
</evidence>
<organism evidence="2 3">
    <name type="scientific">Pocillopora meandrina</name>
    <dbReference type="NCBI Taxonomy" id="46732"/>
    <lineage>
        <taxon>Eukaryota</taxon>
        <taxon>Metazoa</taxon>
        <taxon>Cnidaria</taxon>
        <taxon>Anthozoa</taxon>
        <taxon>Hexacorallia</taxon>
        <taxon>Scleractinia</taxon>
        <taxon>Astrocoeniina</taxon>
        <taxon>Pocilloporidae</taxon>
        <taxon>Pocillopora</taxon>
    </lineage>
</organism>
<name>A0AAU9VP11_9CNID</name>
<sequence length="216" mass="23489">MACTFSLLVGGECGADPKSKTASRKIVPLVSSSKNISSHKKQLQFSGCETETELILARSGCFQTPENIHDMTICPLHRVSLGIGWRRSKRVCSVPGKLSGHSEESKKNAERGCSLAQSKYILEATGNFIPVGSAICTKCRKNLTKQANTPESSLPQSDFDELTEHLGELTLAETAAAQVIHVDERRESIFIPESDLEGSDFENTPHRSQVDAAKSL</sequence>
<keyword evidence="3" id="KW-1185">Reference proteome</keyword>
<dbReference type="Proteomes" id="UP001159428">
    <property type="component" value="Unassembled WGS sequence"/>
</dbReference>
<proteinExistence type="predicted"/>
<dbReference type="EMBL" id="CALNXJ010000003">
    <property type="protein sequence ID" value="CAH3035492.1"/>
    <property type="molecule type" value="Genomic_DNA"/>
</dbReference>
<gene>
    <name evidence="2" type="ORF">PMEA_00017375</name>
</gene>
<comment type="caution">
    <text evidence="2">The sequence shown here is derived from an EMBL/GenBank/DDBJ whole genome shotgun (WGS) entry which is preliminary data.</text>
</comment>
<accession>A0AAU9VP11</accession>
<protein>
    <submittedName>
        <fullName evidence="2">Uncharacterized protein</fullName>
    </submittedName>
</protein>
<evidence type="ECO:0000313" key="3">
    <source>
        <dbReference type="Proteomes" id="UP001159428"/>
    </source>
</evidence>
<feature type="region of interest" description="Disordered" evidence="1">
    <location>
        <begin position="192"/>
        <end position="216"/>
    </location>
</feature>
<reference evidence="2 3" key="1">
    <citation type="submission" date="2022-05" db="EMBL/GenBank/DDBJ databases">
        <authorList>
            <consortium name="Genoscope - CEA"/>
            <person name="William W."/>
        </authorList>
    </citation>
    <scope>NUCLEOTIDE SEQUENCE [LARGE SCALE GENOMIC DNA]</scope>
</reference>
<evidence type="ECO:0000256" key="1">
    <source>
        <dbReference type="SAM" id="MobiDB-lite"/>
    </source>
</evidence>